<evidence type="ECO:0008006" key="4">
    <source>
        <dbReference type="Google" id="ProtNLM"/>
    </source>
</evidence>
<keyword evidence="1" id="KW-0853">WD repeat</keyword>
<dbReference type="InterPro" id="IPR001680">
    <property type="entry name" value="WD40_rpt"/>
</dbReference>
<dbReference type="InterPro" id="IPR045182">
    <property type="entry name" value="JINGUBANG-like"/>
</dbReference>
<dbReference type="PANTHER" id="PTHR22844:SF387">
    <property type="entry name" value="F3I6.5 PROTEIN"/>
    <property type="match status" value="1"/>
</dbReference>
<organism evidence="2 3">
    <name type="scientific">Ensete ventricosum</name>
    <name type="common">Abyssinian banana</name>
    <name type="synonym">Musa ensete</name>
    <dbReference type="NCBI Taxonomy" id="4639"/>
    <lineage>
        <taxon>Eukaryota</taxon>
        <taxon>Viridiplantae</taxon>
        <taxon>Streptophyta</taxon>
        <taxon>Embryophyta</taxon>
        <taxon>Tracheophyta</taxon>
        <taxon>Spermatophyta</taxon>
        <taxon>Magnoliopsida</taxon>
        <taxon>Liliopsida</taxon>
        <taxon>Zingiberales</taxon>
        <taxon>Musaceae</taxon>
        <taxon>Ensete</taxon>
    </lineage>
</organism>
<protein>
    <recommendedName>
        <fullName evidence="4">Anaphase-promoting complex subunit 4 WD40 domain-containing protein</fullName>
    </recommendedName>
</protein>
<evidence type="ECO:0000256" key="1">
    <source>
        <dbReference type="PROSITE-ProRule" id="PRU00221"/>
    </source>
</evidence>
<dbReference type="SUPFAM" id="SSF50978">
    <property type="entry name" value="WD40 repeat-like"/>
    <property type="match status" value="1"/>
</dbReference>
<sequence>MSLAPHCAIPCHVDDDDSTHLLPKSISLSSQLSLPSLRSLDSCAETLPCSLHRCIATLRAHSSYVSAIAVHGESVYSGSPDQEIRLWPCVHLESASSSSSSSFTPRTDHLTSFTVAAAKSPVKSLVVAGDNLFSSHQDGKICVWQISRRERQHCKLKAVLPTQKDRFLSLLVPENYVQVRRHKKCTWVHHVDAVSGLAVSHDGALLYSVSWDRALKVWRTSDFKCMESVAGAHQDAINAVAVSRDGHVYTGSADARINVWWRGGDGGTKHSLVQTLERHRSAVNALALSADGSVLYSGACDRSVVVWEGGGGRMEAAGALRGHRRAILCLAAVGGVVCSGSADRTVRVWRRGVLEKGCYRCLAVLEGHGGPIKSLTAAPVVDEGSRTESSCGLGGSSSSSSCLVLSGDLEGEIKVWRVSIPPPPPLPPVEGNIC</sequence>
<proteinExistence type="predicted"/>
<keyword evidence="3" id="KW-1185">Reference proteome</keyword>
<dbReference type="InterPro" id="IPR036322">
    <property type="entry name" value="WD40_repeat_dom_sf"/>
</dbReference>
<feature type="repeat" description="WD" evidence="1">
    <location>
        <begin position="58"/>
        <end position="87"/>
    </location>
</feature>
<name>A0AAV8PWE9_ENSVE</name>
<dbReference type="SMART" id="SM00320">
    <property type="entry name" value="WD40"/>
    <property type="match status" value="7"/>
</dbReference>
<dbReference type="PANTHER" id="PTHR22844">
    <property type="entry name" value="F-BOX AND WD40 DOMAIN PROTEIN"/>
    <property type="match status" value="1"/>
</dbReference>
<evidence type="ECO:0000313" key="2">
    <source>
        <dbReference type="EMBL" id="KAJ8461329.1"/>
    </source>
</evidence>
<dbReference type="Pfam" id="PF00400">
    <property type="entry name" value="WD40"/>
    <property type="match status" value="5"/>
</dbReference>
<evidence type="ECO:0000313" key="3">
    <source>
        <dbReference type="Proteomes" id="UP001222027"/>
    </source>
</evidence>
<feature type="repeat" description="WD" evidence="1">
    <location>
        <begin position="187"/>
        <end position="228"/>
    </location>
</feature>
<accession>A0AAV8PWE9</accession>
<dbReference type="PROSITE" id="PS50082">
    <property type="entry name" value="WD_REPEATS_2"/>
    <property type="match status" value="5"/>
</dbReference>
<dbReference type="EMBL" id="JAQQAF010000009">
    <property type="protein sequence ID" value="KAJ8461329.1"/>
    <property type="molecule type" value="Genomic_DNA"/>
</dbReference>
<feature type="repeat" description="WD" evidence="1">
    <location>
        <begin position="230"/>
        <end position="260"/>
    </location>
</feature>
<dbReference type="InterPro" id="IPR015943">
    <property type="entry name" value="WD40/YVTN_repeat-like_dom_sf"/>
</dbReference>
<feature type="repeat" description="WD" evidence="1">
    <location>
        <begin position="276"/>
        <end position="308"/>
    </location>
</feature>
<comment type="caution">
    <text evidence="2">The sequence shown here is derived from an EMBL/GenBank/DDBJ whole genome shotgun (WGS) entry which is preliminary data.</text>
</comment>
<dbReference type="Gene3D" id="2.130.10.10">
    <property type="entry name" value="YVTN repeat-like/Quinoprotein amine dehydrogenase"/>
    <property type="match status" value="3"/>
</dbReference>
<dbReference type="PROSITE" id="PS50294">
    <property type="entry name" value="WD_REPEATS_REGION"/>
    <property type="match status" value="1"/>
</dbReference>
<gene>
    <name evidence="2" type="ORF">OPV22_034255</name>
</gene>
<dbReference type="Proteomes" id="UP001222027">
    <property type="component" value="Unassembled WGS sequence"/>
</dbReference>
<dbReference type="AlphaFoldDB" id="A0AAV8PWE9"/>
<reference evidence="2 3" key="1">
    <citation type="submission" date="2022-12" db="EMBL/GenBank/DDBJ databases">
        <title>Chromosome-scale assembly of the Ensete ventricosum genome.</title>
        <authorList>
            <person name="Dussert Y."/>
            <person name="Stocks J."/>
            <person name="Wendawek A."/>
            <person name="Woldeyes F."/>
            <person name="Nichols R.A."/>
            <person name="Borrell J.S."/>
        </authorList>
    </citation>
    <scope>NUCLEOTIDE SEQUENCE [LARGE SCALE GENOMIC DNA]</scope>
    <source>
        <strain evidence="3">cv. Maze</strain>
        <tissue evidence="2">Seeds</tissue>
    </source>
</reference>
<feature type="repeat" description="WD" evidence="1">
    <location>
        <begin position="320"/>
        <end position="349"/>
    </location>
</feature>